<gene>
    <name evidence="3" type="ORF">AYP69_03490</name>
</gene>
<evidence type="ECO:0008006" key="5">
    <source>
        <dbReference type="Google" id="ProtNLM"/>
    </source>
</evidence>
<dbReference type="AlphaFoldDB" id="A0A231QP06"/>
<evidence type="ECO:0000313" key="4">
    <source>
        <dbReference type="Proteomes" id="UP000215261"/>
    </source>
</evidence>
<sequence>MKVEGLSRFSRFLMFFAAPIDNDEGGNGQSQNQDGDGDKTSVNLQEKEDAKGSEAEKKYTDDDLNRIINEKFAKWQSQLEAKQQQAKKLAGMNDLEKAKLQQEEAEKLAAEYKAKLERFEMQNTSRNLLNEAAMPITDGIIELVTTDQADSTKSNIDALVRYGKAIREEVKREYLEGHNQIRGGKNPQTKANLGKQLAEAHNAQASRRNPYFNN</sequence>
<accession>A0A231QP06</accession>
<feature type="compositionally biased region" description="Basic and acidic residues" evidence="2">
    <location>
        <begin position="45"/>
        <end position="60"/>
    </location>
</feature>
<protein>
    <recommendedName>
        <fullName evidence="5">DUF4355 domain-containing protein</fullName>
    </recommendedName>
</protein>
<feature type="coiled-coil region" evidence="1">
    <location>
        <begin position="95"/>
        <end position="122"/>
    </location>
</feature>
<keyword evidence="1" id="KW-0175">Coiled coil</keyword>
<dbReference type="InterPro" id="IPR025580">
    <property type="entry name" value="Gp46"/>
</dbReference>
<organism evidence="3 4">
    <name type="scientific">Ligilactobacillus agilis</name>
    <dbReference type="NCBI Taxonomy" id="1601"/>
    <lineage>
        <taxon>Bacteria</taxon>
        <taxon>Bacillati</taxon>
        <taxon>Bacillota</taxon>
        <taxon>Bacilli</taxon>
        <taxon>Lactobacillales</taxon>
        <taxon>Lactobacillaceae</taxon>
        <taxon>Ligilactobacillus</taxon>
    </lineage>
</organism>
<reference evidence="3 4" key="1">
    <citation type="submission" date="2016-03" db="EMBL/GenBank/DDBJ databases">
        <title>Sequencing of Lactobacillus Species from Commercial Turkeys.</title>
        <authorList>
            <person name="Johnson T.J."/>
            <person name="Youmans B.P."/>
            <person name="Case K.A."/>
        </authorList>
    </citation>
    <scope>NUCLEOTIDE SEQUENCE [LARGE SCALE GENOMIC DNA]</scope>
    <source>
        <strain evidence="3 4">UMNLA1</strain>
    </source>
</reference>
<feature type="region of interest" description="Disordered" evidence="2">
    <location>
        <begin position="19"/>
        <end position="60"/>
    </location>
</feature>
<proteinExistence type="predicted"/>
<name>A0A231QP06_9LACO</name>
<comment type="caution">
    <text evidence="3">The sequence shown here is derived from an EMBL/GenBank/DDBJ whole genome shotgun (WGS) entry which is preliminary data.</text>
</comment>
<evidence type="ECO:0000313" key="3">
    <source>
        <dbReference type="EMBL" id="OXS41044.1"/>
    </source>
</evidence>
<dbReference type="EMBL" id="LUGO01000035">
    <property type="protein sequence ID" value="OXS41044.1"/>
    <property type="molecule type" value="Genomic_DNA"/>
</dbReference>
<evidence type="ECO:0000256" key="1">
    <source>
        <dbReference type="SAM" id="Coils"/>
    </source>
</evidence>
<dbReference type="Pfam" id="PF14265">
    <property type="entry name" value="DUF4355"/>
    <property type="match status" value="1"/>
</dbReference>
<dbReference type="Proteomes" id="UP000215261">
    <property type="component" value="Unassembled WGS sequence"/>
</dbReference>
<evidence type="ECO:0000256" key="2">
    <source>
        <dbReference type="SAM" id="MobiDB-lite"/>
    </source>
</evidence>
<dbReference type="RefSeq" id="WP_089144845.1">
    <property type="nucleotide sequence ID" value="NZ_LUGD01000002.1"/>
</dbReference>